<organism evidence="2 3">
    <name type="scientific">Colletotrichum godetiae</name>
    <dbReference type="NCBI Taxonomy" id="1209918"/>
    <lineage>
        <taxon>Eukaryota</taxon>
        <taxon>Fungi</taxon>
        <taxon>Dikarya</taxon>
        <taxon>Ascomycota</taxon>
        <taxon>Pezizomycotina</taxon>
        <taxon>Sordariomycetes</taxon>
        <taxon>Hypocreomycetidae</taxon>
        <taxon>Glomerellales</taxon>
        <taxon>Glomerellaceae</taxon>
        <taxon>Colletotrichum</taxon>
        <taxon>Colletotrichum acutatum species complex</taxon>
    </lineage>
</organism>
<dbReference type="RefSeq" id="XP_060425254.1">
    <property type="nucleotide sequence ID" value="XM_060578430.1"/>
</dbReference>
<dbReference type="GeneID" id="85462956"/>
<feature type="region of interest" description="Disordered" evidence="1">
    <location>
        <begin position="113"/>
        <end position="151"/>
    </location>
</feature>
<gene>
    <name evidence="2" type="ORF">BDP55DRAFT_719131</name>
</gene>
<evidence type="ECO:0000313" key="3">
    <source>
        <dbReference type="Proteomes" id="UP001224890"/>
    </source>
</evidence>
<proteinExistence type="predicted"/>
<keyword evidence="3" id="KW-1185">Reference proteome</keyword>
<sequence>MCQLNIIYWPKCCGRRERMLNSPCNDARNFPEGQCFSPAREELVTRDYPCHYCIVQASQAQMEEWEPDADKRRFLILEAPTIIEKIETEPRDKERRSYQRALNTGRAIAIMNQRKAEKAAAKAKPRTPTQEDSMEIDEAGSSAQGGKAAGN</sequence>
<dbReference type="Proteomes" id="UP001224890">
    <property type="component" value="Unassembled WGS sequence"/>
</dbReference>
<reference evidence="2" key="1">
    <citation type="submission" date="2021-06" db="EMBL/GenBank/DDBJ databases">
        <title>Comparative genomics, transcriptomics and evolutionary studies reveal genomic signatures of adaptation to plant cell wall in hemibiotrophic fungi.</title>
        <authorList>
            <consortium name="DOE Joint Genome Institute"/>
            <person name="Baroncelli R."/>
            <person name="Diaz J.F."/>
            <person name="Benocci T."/>
            <person name="Peng M."/>
            <person name="Battaglia E."/>
            <person name="Haridas S."/>
            <person name="Andreopoulos W."/>
            <person name="Labutti K."/>
            <person name="Pangilinan J."/>
            <person name="Floch G.L."/>
            <person name="Makela M.R."/>
            <person name="Henrissat B."/>
            <person name="Grigoriev I.V."/>
            <person name="Crouch J.A."/>
            <person name="De Vries R.P."/>
            <person name="Sukno S.A."/>
            <person name="Thon M.R."/>
        </authorList>
    </citation>
    <scope>NUCLEOTIDE SEQUENCE</scope>
    <source>
        <strain evidence="2">CBS 193.32</strain>
    </source>
</reference>
<accession>A0AAJ0AGG9</accession>
<dbReference type="AlphaFoldDB" id="A0AAJ0AGG9"/>
<evidence type="ECO:0000256" key="1">
    <source>
        <dbReference type="SAM" id="MobiDB-lite"/>
    </source>
</evidence>
<name>A0AAJ0AGG9_9PEZI</name>
<dbReference type="EMBL" id="JAHMHR010000049">
    <property type="protein sequence ID" value="KAK1671251.1"/>
    <property type="molecule type" value="Genomic_DNA"/>
</dbReference>
<feature type="compositionally biased region" description="Low complexity" evidence="1">
    <location>
        <begin position="139"/>
        <end position="151"/>
    </location>
</feature>
<evidence type="ECO:0000313" key="2">
    <source>
        <dbReference type="EMBL" id="KAK1671251.1"/>
    </source>
</evidence>
<comment type="caution">
    <text evidence="2">The sequence shown here is derived from an EMBL/GenBank/DDBJ whole genome shotgun (WGS) entry which is preliminary data.</text>
</comment>
<protein>
    <submittedName>
        <fullName evidence="2">Uncharacterized protein</fullName>
    </submittedName>
</protein>